<evidence type="ECO:0000313" key="3">
    <source>
        <dbReference type="Proteomes" id="UP000251714"/>
    </source>
</evidence>
<accession>A0A365MS82</accession>
<dbReference type="AlphaFoldDB" id="A0A365MS82"/>
<evidence type="ECO:0000256" key="1">
    <source>
        <dbReference type="SAM" id="MobiDB-lite"/>
    </source>
</evidence>
<protein>
    <submittedName>
        <fullName evidence="2">Uncharacterized protein</fullName>
    </submittedName>
</protein>
<reference evidence="2 3" key="1">
    <citation type="submission" date="2017-12" db="EMBL/GenBank/DDBJ databases">
        <title>Genome sequence of the mycotoxigenic crop pathogen Fusarium proliferatum, strain ITEM 2341 from Date Palm.</title>
        <authorList>
            <person name="Almiman B.F."/>
            <person name="Shittu T.A."/>
            <person name="Muthumeenakshi S."/>
            <person name="Baroncelli R."/>
            <person name="Sreenivasaprasada S."/>
        </authorList>
    </citation>
    <scope>NUCLEOTIDE SEQUENCE [LARGE SCALE GENOMIC DNA]</scope>
    <source>
        <strain evidence="2 3">ITEM 2341</strain>
    </source>
</reference>
<evidence type="ECO:0000313" key="2">
    <source>
        <dbReference type="EMBL" id="RBA11407.1"/>
    </source>
</evidence>
<feature type="compositionally biased region" description="Polar residues" evidence="1">
    <location>
        <begin position="283"/>
        <end position="294"/>
    </location>
</feature>
<sequence length="412" mass="43328">MMHQNVPLLRLRRWTVATFTHYTKSNSESYWGAWIIMKLLLWLTAAHVAQAAGRHGIMKKRQAEVEGVAHALKFEGLRLSYITETETATQKVTETETATVVQTVQGEAEAAAGEVVTVTINAPPVTVTETKTEVVNQVQTQYVTQVQVMTQYVTQVAPAPPPVVETVTQAQLVTVIVPGEAPAPVTVIHTVQAPAESDDALGRKFNPGVTTIPIPESLLPKTTLASDPFAVVGPIRSETIVPQQPSSIVNPVENPAPTAVAPQEPSSVEQPATTQVAPVEPSSIEQPATTQPVVSEQPTTSAAQPATTESTAPQQPASSIEEPMVEASSTQGGQQTYAPSMELGNMGPDTTGRLAQPALDGTKPTTTANAESASRTRVPIDLSDPSKLSSALNLGNLVGGNGALKARATGTP</sequence>
<feature type="compositionally biased region" description="Polar residues" evidence="1">
    <location>
        <begin position="264"/>
        <end position="276"/>
    </location>
</feature>
<name>A0A365MS82_GIBIN</name>
<organism evidence="2 3">
    <name type="scientific">Gibberella intermedia</name>
    <name type="common">Bulb rot disease fungus</name>
    <name type="synonym">Fusarium proliferatum</name>
    <dbReference type="NCBI Taxonomy" id="948311"/>
    <lineage>
        <taxon>Eukaryota</taxon>
        <taxon>Fungi</taxon>
        <taxon>Dikarya</taxon>
        <taxon>Ascomycota</taxon>
        <taxon>Pezizomycotina</taxon>
        <taxon>Sordariomycetes</taxon>
        <taxon>Hypocreomycetidae</taxon>
        <taxon>Hypocreales</taxon>
        <taxon>Nectriaceae</taxon>
        <taxon>Fusarium</taxon>
        <taxon>Fusarium fujikuroi species complex</taxon>
    </lineage>
</organism>
<feature type="compositionally biased region" description="Low complexity" evidence="1">
    <location>
        <begin position="296"/>
        <end position="317"/>
    </location>
</feature>
<feature type="compositionally biased region" description="Polar residues" evidence="1">
    <location>
        <begin position="327"/>
        <end position="338"/>
    </location>
</feature>
<proteinExistence type="predicted"/>
<dbReference type="EMBL" id="PKMI01000050">
    <property type="protein sequence ID" value="RBA11407.1"/>
    <property type="molecule type" value="Genomic_DNA"/>
</dbReference>
<comment type="caution">
    <text evidence="2">The sequence shown here is derived from an EMBL/GenBank/DDBJ whole genome shotgun (WGS) entry which is preliminary data.</text>
</comment>
<feature type="region of interest" description="Disordered" evidence="1">
    <location>
        <begin position="242"/>
        <end position="385"/>
    </location>
</feature>
<feature type="compositionally biased region" description="Polar residues" evidence="1">
    <location>
        <begin position="363"/>
        <end position="375"/>
    </location>
</feature>
<gene>
    <name evidence="2" type="ORF">FPRO05_04579</name>
</gene>
<dbReference type="Proteomes" id="UP000251714">
    <property type="component" value="Unassembled WGS sequence"/>
</dbReference>